<accession>A0ABX5PWY2</accession>
<protein>
    <submittedName>
        <fullName evidence="2">Uncharacterized protein DUF3584</fullName>
    </submittedName>
</protein>
<gene>
    <name evidence="2" type="ORF">LX97_02671</name>
</gene>
<sequence>MRYLNKIVFINSASVQYAEIELDGNVHLIGTQGVGKSTLLRAILFFYNANKTKLGIPKQKKGFDDYYFQYQNSYIVYEILKDNIPFCVLAYKVNGKVAFRFFNSSYNRELFIDNNNKAFESWDSIRNAFGKEIYYTKLIKSYDEYRRIIYGDNSGLKPEFKKYALAESKQYQNIPRTIQNVLLNTNLEAKFIKDTIINSLNDEEFIIDIENYAKNHLRDFETQINDIKIWFKENRRGLIVVRKQADKIVDRYRAYNFLKRETKDLAYELATRMNFIENEKPLLNSSYSKEINELNVITKKRENLVKTHRRREQDIVSDLKLITTELGKAKQKLTEYENQNIKEIISKVSKKDTLTIEQKTLEDEKNLLTSKFAEISQKFEALIKQLQNQQQEFTNKQNSDIIKIKSDFGEHKSSIFDTYQKLISQINEENKDEIEKATNDLEKIKENEYSLKRSKSELKHKTFFLTEIEKFKANEKTLSNKISNSKNIILNATNETKTIRKEWELETKEVENTYNLSVERENEKSKKLRLKIENIENKIQQSKPSLYGWLNDNISDWQSTIGKVIDEDNVLFNTELNPKLIDTNSSTLFGIELNLNTLKNRIKSVKEYQQEIEVYNDEINEIQNAIQQLSTNKETSLSKLKIKFGKKLKELNEAIAENEYAISQNEAKFKKNKVDLEEWILKAKSEKEAVFQKLEDNLNEFASKKLKAEETLKNIKKGINRKQSLKEKERDTELKVLEETKNQKVSEINSAISKAKSAFDNRIQELKKEQSSELENKGADTKRLSHIESRLSKIKTDLEYIKENETLVIEYNKDKRELFDNVPQLKVDKASLEKKQSTIINEHKIELNKVNTKRTKQEKFVKSIQIQINEFDNDLKDFESFKLSDAFLNIKSYYEVPEPIADFDEQKKATTLIKEIIDKHSKSLSTYEELRQAVNLFNGNFNETNIFSFKTKLITKDDFLSFAFELKEFIEEDKIKEYEKRVNDRFAHIIHLIGRETTELNSKQGEIEKIIKKINDDFLGKNFIEAIKTMEIRTLESSNPIVKLLIKIKEFNDENSLVLGESNLFTSSESNTKNQKAVDLLKQLVKELEKSKNTNLTLSESFDLQFRIIENDNDSGRVEKLSNVGSNGTDILVKAMINISLLNVFKIDASKKFKDFKLHCMMDEIGTLHPTNQKGILRFANERNILLINGSPTSQNATDYKYTYKLAKEQSKTNSKKYITKINRLIKKVNTKVLN</sequence>
<dbReference type="EMBL" id="QKZR01000004">
    <property type="protein sequence ID" value="PZX39305.1"/>
    <property type="molecule type" value="Genomic_DNA"/>
</dbReference>
<feature type="coiled-coil region" evidence="1">
    <location>
        <begin position="427"/>
        <end position="454"/>
    </location>
</feature>
<keyword evidence="3" id="KW-1185">Reference proteome</keyword>
<dbReference type="SUPFAM" id="SSF52540">
    <property type="entry name" value="P-loop containing nucleoside triphosphate hydrolases"/>
    <property type="match status" value="1"/>
</dbReference>
<keyword evidence="1" id="KW-0175">Coiled coil</keyword>
<proteinExistence type="predicted"/>
<dbReference type="Proteomes" id="UP000248584">
    <property type="component" value="Unassembled WGS sequence"/>
</dbReference>
<feature type="coiled-coil region" evidence="1">
    <location>
        <begin position="372"/>
        <end position="399"/>
    </location>
</feature>
<comment type="caution">
    <text evidence="2">The sequence shown here is derived from an EMBL/GenBank/DDBJ whole genome shotgun (WGS) entry which is preliminary data.</text>
</comment>
<evidence type="ECO:0000313" key="2">
    <source>
        <dbReference type="EMBL" id="PZX39305.1"/>
    </source>
</evidence>
<evidence type="ECO:0000313" key="3">
    <source>
        <dbReference type="Proteomes" id="UP000248584"/>
    </source>
</evidence>
<dbReference type="RefSeq" id="WP_015364056.1">
    <property type="nucleotide sequence ID" value="NZ_QKZR01000004.1"/>
</dbReference>
<organism evidence="2 3">
    <name type="scientific">Nonlabens dokdonensis</name>
    <dbReference type="NCBI Taxonomy" id="328515"/>
    <lineage>
        <taxon>Bacteria</taxon>
        <taxon>Pseudomonadati</taxon>
        <taxon>Bacteroidota</taxon>
        <taxon>Flavobacteriia</taxon>
        <taxon>Flavobacteriales</taxon>
        <taxon>Flavobacteriaceae</taxon>
        <taxon>Nonlabens</taxon>
    </lineage>
</organism>
<name>A0ABX5PWY2_9FLAO</name>
<reference evidence="2 3" key="1">
    <citation type="submission" date="2018-06" db="EMBL/GenBank/DDBJ databases">
        <title>Genomic Encyclopedia of Archaeal and Bacterial Type Strains, Phase II (KMG-II): from individual species to whole genera.</title>
        <authorList>
            <person name="Goeker M."/>
        </authorList>
    </citation>
    <scope>NUCLEOTIDE SEQUENCE [LARGE SCALE GENOMIC DNA]</scope>
    <source>
        <strain evidence="2 3">DSM 17205</strain>
    </source>
</reference>
<evidence type="ECO:0000256" key="1">
    <source>
        <dbReference type="SAM" id="Coils"/>
    </source>
</evidence>
<feature type="coiled-coil region" evidence="1">
    <location>
        <begin position="598"/>
        <end position="728"/>
    </location>
</feature>
<dbReference type="InterPro" id="IPR027417">
    <property type="entry name" value="P-loop_NTPase"/>
</dbReference>
<dbReference type="Pfam" id="PF12128">
    <property type="entry name" value="DUF3584"/>
    <property type="match status" value="1"/>
</dbReference>
<dbReference type="InterPro" id="IPR021979">
    <property type="entry name" value="DUF3584"/>
</dbReference>
<feature type="coiled-coil region" evidence="1">
    <location>
        <begin position="1074"/>
        <end position="1101"/>
    </location>
</feature>